<protein>
    <submittedName>
        <fullName evidence="3">Uncharacterized protein</fullName>
    </submittedName>
</protein>
<organism evidence="3 4">
    <name type="scientific">Lates japonicus</name>
    <name type="common">Japanese lates</name>
    <dbReference type="NCBI Taxonomy" id="270547"/>
    <lineage>
        <taxon>Eukaryota</taxon>
        <taxon>Metazoa</taxon>
        <taxon>Chordata</taxon>
        <taxon>Craniata</taxon>
        <taxon>Vertebrata</taxon>
        <taxon>Euteleostomi</taxon>
        <taxon>Actinopterygii</taxon>
        <taxon>Neopterygii</taxon>
        <taxon>Teleostei</taxon>
        <taxon>Neoteleostei</taxon>
        <taxon>Acanthomorphata</taxon>
        <taxon>Carangaria</taxon>
        <taxon>Carangaria incertae sedis</taxon>
        <taxon>Centropomidae</taxon>
        <taxon>Lates</taxon>
    </lineage>
</organism>
<evidence type="ECO:0000313" key="4">
    <source>
        <dbReference type="Proteomes" id="UP001279410"/>
    </source>
</evidence>
<comment type="caution">
    <text evidence="3">The sequence shown here is derived from an EMBL/GenBank/DDBJ whole genome shotgun (WGS) entry which is preliminary data.</text>
</comment>
<dbReference type="Proteomes" id="UP001279410">
    <property type="component" value="Unassembled WGS sequence"/>
</dbReference>
<keyword evidence="2" id="KW-0472">Membrane</keyword>
<reference evidence="3" key="1">
    <citation type="submission" date="2022-08" db="EMBL/GenBank/DDBJ databases">
        <title>Genome sequencing of akame (Lates japonicus).</title>
        <authorList>
            <person name="Hashiguchi Y."/>
            <person name="Takahashi H."/>
        </authorList>
    </citation>
    <scope>NUCLEOTIDE SEQUENCE</scope>
    <source>
        <strain evidence="3">Kochi</strain>
    </source>
</reference>
<feature type="region of interest" description="Disordered" evidence="1">
    <location>
        <begin position="187"/>
        <end position="253"/>
    </location>
</feature>
<sequence>MIITAFSITNVLLTLPLSVIVLYLGFRQWRPRCFASTGLSMSRADLFTYSMVAMMLIEVLASCLYCVGTYTNVSVIMSVGYNTFCICSSKKILLEMLTCVERYLAVVHPVTYRGLKNQTGIRIRNLSTGRPGPGDEGRNRERVDHFKRKAFHTILTILGGQLLALGGVMVQIDDGVNNGQVALHAENEDVEREEKEDVDDGEGDEGVLASSGKVTMYVDREVGGGEGRRGEGHIEGGEGVDRHDLWKRTGEWR</sequence>
<proteinExistence type="predicted"/>
<feature type="transmembrane region" description="Helical" evidence="2">
    <location>
        <begin position="7"/>
        <end position="26"/>
    </location>
</feature>
<dbReference type="EMBL" id="BRZM01000140">
    <property type="protein sequence ID" value="GLD68576.1"/>
    <property type="molecule type" value="Genomic_DNA"/>
</dbReference>
<evidence type="ECO:0000313" key="3">
    <source>
        <dbReference type="EMBL" id="GLD68576.1"/>
    </source>
</evidence>
<dbReference type="AlphaFoldDB" id="A0AAD3N9B1"/>
<evidence type="ECO:0000256" key="1">
    <source>
        <dbReference type="SAM" id="MobiDB-lite"/>
    </source>
</evidence>
<accession>A0AAD3N9B1</accession>
<feature type="transmembrane region" description="Helical" evidence="2">
    <location>
        <begin position="46"/>
        <end position="67"/>
    </location>
</feature>
<keyword evidence="2" id="KW-0812">Transmembrane</keyword>
<feature type="compositionally biased region" description="Acidic residues" evidence="1">
    <location>
        <begin position="188"/>
        <end position="205"/>
    </location>
</feature>
<keyword evidence="2" id="KW-1133">Transmembrane helix</keyword>
<name>A0AAD3N9B1_LATJO</name>
<keyword evidence="4" id="KW-1185">Reference proteome</keyword>
<feature type="transmembrane region" description="Helical" evidence="2">
    <location>
        <begin position="150"/>
        <end position="170"/>
    </location>
</feature>
<evidence type="ECO:0000256" key="2">
    <source>
        <dbReference type="SAM" id="Phobius"/>
    </source>
</evidence>
<gene>
    <name evidence="3" type="ORF">AKAME5_001988900</name>
</gene>
<feature type="compositionally biased region" description="Basic and acidic residues" evidence="1">
    <location>
        <begin position="218"/>
        <end position="253"/>
    </location>
</feature>